<dbReference type="RefSeq" id="WP_249725237.1">
    <property type="nucleotide sequence ID" value="NZ_AP031286.1"/>
</dbReference>
<feature type="domain" description="Recombinase" evidence="2">
    <location>
        <begin position="169"/>
        <end position="306"/>
    </location>
</feature>
<evidence type="ECO:0000256" key="1">
    <source>
        <dbReference type="SAM" id="Coils"/>
    </source>
</evidence>
<dbReference type="Pfam" id="PF13408">
    <property type="entry name" value="Zn_ribbon_recom"/>
    <property type="match status" value="1"/>
</dbReference>
<organism evidence="3 4">
    <name type="scientific">Paenibacillus melissococcoides</name>
    <dbReference type="NCBI Taxonomy" id="2912268"/>
    <lineage>
        <taxon>Bacteria</taxon>
        <taxon>Bacillati</taxon>
        <taxon>Bacillota</taxon>
        <taxon>Bacilli</taxon>
        <taxon>Bacillales</taxon>
        <taxon>Paenibacillaceae</taxon>
        <taxon>Paenibacillus</taxon>
    </lineage>
</organism>
<protein>
    <submittedName>
        <fullName evidence="3">Recombinase family protein</fullName>
    </submittedName>
</protein>
<dbReference type="PANTHER" id="PTHR30461:SF23">
    <property type="entry name" value="DNA RECOMBINASE-RELATED"/>
    <property type="match status" value="1"/>
</dbReference>
<dbReference type="SMART" id="SM00857">
    <property type="entry name" value="Resolvase"/>
    <property type="match status" value="1"/>
</dbReference>
<accession>A0ABM9FX74</accession>
<dbReference type="InterPro" id="IPR038109">
    <property type="entry name" value="DNA_bind_recomb_sf"/>
</dbReference>
<dbReference type="Gene3D" id="3.40.50.1390">
    <property type="entry name" value="Resolvase, N-terminal catalytic domain"/>
    <property type="match status" value="1"/>
</dbReference>
<evidence type="ECO:0000313" key="3">
    <source>
        <dbReference type="EMBL" id="CAH8243595.1"/>
    </source>
</evidence>
<comment type="caution">
    <text evidence="3">The sequence shown here is derived from an EMBL/GenBank/DDBJ whole genome shotgun (WGS) entry which is preliminary data.</text>
</comment>
<dbReference type="PANTHER" id="PTHR30461">
    <property type="entry name" value="DNA-INVERTASE FROM LAMBDOID PROPHAGE"/>
    <property type="match status" value="1"/>
</dbReference>
<dbReference type="InterPro" id="IPR025827">
    <property type="entry name" value="Zn_ribbon_recom_dom"/>
</dbReference>
<dbReference type="Pfam" id="PF07508">
    <property type="entry name" value="Recombinase"/>
    <property type="match status" value="1"/>
</dbReference>
<dbReference type="InterPro" id="IPR006119">
    <property type="entry name" value="Resolv_N"/>
</dbReference>
<evidence type="ECO:0000259" key="2">
    <source>
        <dbReference type="PROSITE" id="PS51737"/>
    </source>
</evidence>
<dbReference type="PROSITE" id="PS51737">
    <property type="entry name" value="RECOMBINASE_DNA_BIND"/>
    <property type="match status" value="1"/>
</dbReference>
<keyword evidence="4" id="KW-1185">Reference proteome</keyword>
<dbReference type="SUPFAM" id="SSF53041">
    <property type="entry name" value="Resolvase-like"/>
    <property type="match status" value="1"/>
</dbReference>
<dbReference type="InterPro" id="IPR036162">
    <property type="entry name" value="Resolvase-like_N_sf"/>
</dbReference>
<gene>
    <name evidence="3" type="ORF">WJ0W_000834</name>
</gene>
<dbReference type="InterPro" id="IPR050639">
    <property type="entry name" value="SSR_resolvase"/>
</dbReference>
<dbReference type="CDD" id="cd00338">
    <property type="entry name" value="Ser_Recombinase"/>
    <property type="match status" value="1"/>
</dbReference>
<reference evidence="3" key="1">
    <citation type="submission" date="2022-06" db="EMBL/GenBank/DDBJ databases">
        <authorList>
            <person name="Dietemann V."/>
            <person name="Ory F."/>
            <person name="Dainat B."/>
            <person name="Oberhansli S."/>
        </authorList>
    </citation>
    <scope>NUCLEOTIDE SEQUENCE</scope>
    <source>
        <strain evidence="3">Ena-SAMPLE-TAB-26-04-2022-14:26:32:270-5432</strain>
    </source>
</reference>
<dbReference type="InterPro" id="IPR011109">
    <property type="entry name" value="DNA_bind_recombinase_dom"/>
</dbReference>
<dbReference type="EMBL" id="CALYLO010000001">
    <property type="protein sequence ID" value="CAH8243595.1"/>
    <property type="molecule type" value="Genomic_DNA"/>
</dbReference>
<name>A0ABM9FX74_9BACL</name>
<evidence type="ECO:0000313" key="4">
    <source>
        <dbReference type="Proteomes" id="UP001154322"/>
    </source>
</evidence>
<dbReference type="Pfam" id="PF00239">
    <property type="entry name" value="Resolvase"/>
    <property type="match status" value="1"/>
</dbReference>
<keyword evidence="1" id="KW-0175">Coiled coil</keyword>
<dbReference type="Gene3D" id="3.90.1750.20">
    <property type="entry name" value="Putative Large Serine Recombinase, Chain B, Domain 2"/>
    <property type="match status" value="1"/>
</dbReference>
<sequence>MFIFPDGEYWMYLRKSRADIEAEARGEGETLAKHRKALLRFAKENNLTITRIYPEVESGESILHRPEMVKILKYMEENPPAGVLVMDIDRLGRGDKIDQGIIERTFKETSTLIVTPSGTFDMNDENGEFNVEMRTFLARIELKQTTKRLQGGRIRSVQQDRNYLGTRPPYGYLIHKDKLGRTLIPHPEQADVVRQIFYWYTHKDPEQRLGSNKIANELNNRGIPTYTGTKPWDSSSVLTILKNEVYTGRIQWGKKKHEKSKVAGKRRKTSSRPREEWINVEGRHTPLISKETYLLAQEILKSKYHVPYQLVNGITNPLAGLIRCAKCGSSMVYRPYTSQPAHLKCYKKGCVNKSSRFEYVERALVVSLTSWLDEYEAEWQQYSTDTNIEDDAIRFTQSTLNNQLNELRELESQKNRLFDLLERGTYDDDTFLMRSREVSKRIEEIKVCIEESQLELERITKKNEAHKNFIPKIKRVIQLYPKANAAEKNALLKSVIAYATYNKERTQRNDEFTLDISPRLG</sequence>
<feature type="coiled-coil region" evidence="1">
    <location>
        <begin position="393"/>
        <end position="462"/>
    </location>
</feature>
<proteinExistence type="predicted"/>
<dbReference type="Proteomes" id="UP001154322">
    <property type="component" value="Unassembled WGS sequence"/>
</dbReference>